<proteinExistence type="predicted"/>
<dbReference type="Proteomes" id="UP000683925">
    <property type="component" value="Unassembled WGS sequence"/>
</dbReference>
<protein>
    <submittedName>
        <fullName evidence="1">Uncharacterized protein</fullName>
    </submittedName>
</protein>
<sequence>MSVVILLFNSKELIKLRGTKNIQNQQNFTIKIGSIDSIYREHKRFKAIQKRLILQFISFISHGQSIKCRSEKEKN</sequence>
<gene>
    <name evidence="1" type="ORF">POCTA_138.1.T0120202</name>
</gene>
<keyword evidence="2" id="KW-1185">Reference proteome</keyword>
<reference evidence="1" key="1">
    <citation type="submission" date="2021-01" db="EMBL/GenBank/DDBJ databases">
        <authorList>
            <consortium name="Genoscope - CEA"/>
            <person name="William W."/>
        </authorList>
    </citation>
    <scope>NUCLEOTIDE SEQUENCE</scope>
</reference>
<comment type="caution">
    <text evidence="1">The sequence shown here is derived from an EMBL/GenBank/DDBJ whole genome shotgun (WGS) entry which is preliminary data.</text>
</comment>
<accession>A0A8S1SI33</accession>
<evidence type="ECO:0000313" key="1">
    <source>
        <dbReference type="EMBL" id="CAD8141021.1"/>
    </source>
</evidence>
<dbReference type="AlphaFoldDB" id="A0A8S1SI33"/>
<evidence type="ECO:0000313" key="2">
    <source>
        <dbReference type="Proteomes" id="UP000683925"/>
    </source>
</evidence>
<dbReference type="EMBL" id="CAJJDP010000011">
    <property type="protein sequence ID" value="CAD8141021.1"/>
    <property type="molecule type" value="Genomic_DNA"/>
</dbReference>
<organism evidence="1 2">
    <name type="scientific">Paramecium octaurelia</name>
    <dbReference type="NCBI Taxonomy" id="43137"/>
    <lineage>
        <taxon>Eukaryota</taxon>
        <taxon>Sar</taxon>
        <taxon>Alveolata</taxon>
        <taxon>Ciliophora</taxon>
        <taxon>Intramacronucleata</taxon>
        <taxon>Oligohymenophorea</taxon>
        <taxon>Peniculida</taxon>
        <taxon>Parameciidae</taxon>
        <taxon>Paramecium</taxon>
    </lineage>
</organism>
<name>A0A8S1SI33_PAROT</name>